<protein>
    <submittedName>
        <fullName evidence="1">Cob(I)yrinic acid a,c-diamide adenosyltransferase</fullName>
    </submittedName>
</protein>
<dbReference type="GO" id="GO:0009236">
    <property type="term" value="P:cobalamin biosynthetic process"/>
    <property type="evidence" value="ECO:0007669"/>
    <property type="project" value="UniProtKB-UniPathway"/>
</dbReference>
<dbReference type="Pfam" id="PF02572">
    <property type="entry name" value="CobA_CobO_BtuR"/>
    <property type="match status" value="2"/>
</dbReference>
<comment type="caution">
    <text evidence="1">The sequence shown here is derived from an EMBL/GenBank/DDBJ whole genome shotgun (WGS) entry which is preliminary data.</text>
</comment>
<reference evidence="1 2" key="1">
    <citation type="submission" date="2020-08" db="EMBL/GenBank/DDBJ databases">
        <title>Bridging the membrane lipid divide: bacteria of the FCB group superphylum have the potential to synthesize archaeal ether lipids.</title>
        <authorList>
            <person name="Villanueva L."/>
            <person name="Von Meijenfeldt F.A.B."/>
            <person name="Westbye A.B."/>
            <person name="Yadav S."/>
            <person name="Hopmans E.C."/>
            <person name="Dutilh B.E."/>
            <person name="Sinninghe Damste J.S."/>
        </authorList>
    </citation>
    <scope>NUCLEOTIDE SEQUENCE [LARGE SCALE GENOMIC DNA]</scope>
    <source>
        <strain evidence="1">NIOZ-UU27</strain>
    </source>
</reference>
<gene>
    <name evidence="1" type="ORF">H8E19_17445</name>
</gene>
<dbReference type="GO" id="GO:0008817">
    <property type="term" value="F:corrinoid adenosyltransferase activity"/>
    <property type="evidence" value="ECO:0007669"/>
    <property type="project" value="InterPro"/>
</dbReference>
<dbReference type="UniPathway" id="UPA00148">
    <property type="reaction ID" value="UER00233"/>
</dbReference>
<dbReference type="Gene3D" id="3.40.50.300">
    <property type="entry name" value="P-loop containing nucleotide triphosphate hydrolases"/>
    <property type="match status" value="2"/>
</dbReference>
<dbReference type="PANTHER" id="PTHR46638">
    <property type="entry name" value="CORRINOID ADENOSYLTRANSFERASE"/>
    <property type="match status" value="1"/>
</dbReference>
<dbReference type="Proteomes" id="UP000650524">
    <property type="component" value="Unassembled WGS sequence"/>
</dbReference>
<name>A0A8J6N418_9DELT</name>
<evidence type="ECO:0000313" key="1">
    <source>
        <dbReference type="EMBL" id="MBC8179189.1"/>
    </source>
</evidence>
<dbReference type="AlphaFoldDB" id="A0A8J6N418"/>
<organism evidence="1 2">
    <name type="scientific">Candidatus Desulfacyla euxinica</name>
    <dbReference type="NCBI Taxonomy" id="2841693"/>
    <lineage>
        <taxon>Bacteria</taxon>
        <taxon>Deltaproteobacteria</taxon>
        <taxon>Candidatus Desulfacyla</taxon>
    </lineage>
</organism>
<sequence>MLEKGLVQVYTSESDQMNFAPVGLSLRAVGQGLRVYMVCFTPHELMEGAKLTSELLNPDLTLEHLALQLDKNNEKKVAPELIIEAFERARDAVFNGRFDIVIMNGINEMVTRGMISRDEILRVMKEKPENIELILSGPGADEEVIEMADLVTEMVVHKSEYMFPIGTCPDDRGAIEVITGAGKGKTTYCLGKGMLTSGIGIPALIYQFVKSPKQYGEVKAIQRLPNLDIKTMGRGFLIDHSPYLFEKHRKAAKQAWHLWLKHIFSRDYGLLVMDEINIATYHGLISADRVIEMLLLKAHKFHLILSGRNAHPEVQRVASSVIEMKEVKHPYMKGIKARKGIEF</sequence>
<dbReference type="SUPFAM" id="SSF52540">
    <property type="entry name" value="P-loop containing nucleoside triphosphate hydrolases"/>
    <property type="match status" value="2"/>
</dbReference>
<accession>A0A8J6N418</accession>
<dbReference type="GO" id="GO:0005524">
    <property type="term" value="F:ATP binding"/>
    <property type="evidence" value="ECO:0007669"/>
    <property type="project" value="InterPro"/>
</dbReference>
<dbReference type="EMBL" id="JACNJD010000357">
    <property type="protein sequence ID" value="MBC8179189.1"/>
    <property type="molecule type" value="Genomic_DNA"/>
</dbReference>
<dbReference type="InterPro" id="IPR027417">
    <property type="entry name" value="P-loop_NTPase"/>
</dbReference>
<dbReference type="InterPro" id="IPR003724">
    <property type="entry name" value="CblAdoTrfase_CobA"/>
</dbReference>
<dbReference type="PANTHER" id="PTHR46638:SF1">
    <property type="entry name" value="CORRINOID ADENOSYLTRANSFERASE"/>
    <property type="match status" value="1"/>
</dbReference>
<proteinExistence type="predicted"/>
<evidence type="ECO:0000313" key="2">
    <source>
        <dbReference type="Proteomes" id="UP000650524"/>
    </source>
</evidence>